<feature type="region of interest" description="Disordered" evidence="1">
    <location>
        <begin position="748"/>
        <end position="767"/>
    </location>
</feature>
<dbReference type="AlphaFoldDB" id="A0A812KG13"/>
<proteinExistence type="predicted"/>
<evidence type="ECO:0000313" key="3">
    <source>
        <dbReference type="Proteomes" id="UP000604046"/>
    </source>
</evidence>
<reference evidence="2" key="1">
    <citation type="submission" date="2021-02" db="EMBL/GenBank/DDBJ databases">
        <authorList>
            <person name="Dougan E. K."/>
            <person name="Rhodes N."/>
            <person name="Thang M."/>
            <person name="Chan C."/>
        </authorList>
    </citation>
    <scope>NUCLEOTIDE SEQUENCE</scope>
</reference>
<dbReference type="EMBL" id="CAJNDS010000669">
    <property type="protein sequence ID" value="CAE7226842.1"/>
    <property type="molecule type" value="Genomic_DNA"/>
</dbReference>
<accession>A0A812KG13</accession>
<dbReference type="Proteomes" id="UP000604046">
    <property type="component" value="Unassembled WGS sequence"/>
</dbReference>
<sequence length="1260" mass="143912">MARQPPNPLVEKCKEVPHLEHLELLFYEDDQKGLLRHKTTGEVVRLPNAFLGLHFNEHGMAYLEIDGAAPMWASSLLKHHLFEDERSCKSEELLERLFVVRKSQAANDGLSLEWLQDHRRSHSLLYPQDTMRGAFEERPLTLLCFQWVPQHECQCYWLLRALTNVKKKVLLKKLRKSWIPAFNARKVAGSTDHKTQGRDDIVWPESAAVPDDRDTRQGHDAFVSTRFMVFLMVLLTKHYRHCKEWLKLVFEQLLPKRVKLRVNNSAQSVRVRHCLVDLGEVTQRSAYKERMRHCKRQVPLRLRQKLRLEEVLHALWPLKDLRWLLWDLIDGVSRELEIGVHLSQFHKAPADKDAFVQSEADMRDPLVRQKRMEAALGKAWNANKRKGSKAPQTEAQRTRLRMQAEAARRFTKTLQRKKERSRYLLSARRLFNNAHFVHVGLDGGRAGGRKRWLYCVLDADTGVSAWAPPLRFQDGGYRPPDSDKGPSAAEQKRLDASSLRFLDSLKLIEATAPTTAQPVVAKQTRGPSYEQVVGLDQTLKCMFPALEEGLGSFSKPAGDRDLRLLPTLVVTSDAGPDLQSALQFLQNGLSVRMVHLWEPRHRLARELENSIAHTVHLKSSLGVAEMILNFSRGPWSGHRWFRVLQEECVDFVLMLEASGTPESSALLHYFRPRIARDLGWSEAETTMEQCQARLRECRFLHARGPSTTSRWDNFHQGWKSLRPELSLLSLLLISYGVKMGFLGGKMSQTRNPRPSIEAPEEDQAGTMKGETRQKLWARCSNKLHCVCMALVNEGLRFDLDAWFFLSLPQSEALHTLRTELQSGPCGAFKAQMSESEGAALDICNRILEQMNSPDVWSFLGLWSGGQLLGGFARQMDLAHPEVRRQSALRKRMLDMMLALLQQKLLYASVPLFSYPQRLVLLASPCEATANAALVHLSESWRSAMLTMGLLVRHKSWSKPRLSMGAWPSNAGVLTMEVHQTAHGGWQVLPVTAERLHWVQVCIFDEWSVQPASAISPLEHSVRTKDTSEHEVPLLWPSGSEKDILEYCAERRFPNVSMTVLKLLLKEEFGQDMGSSDESLVGDLLLSGIKCVLGPSDEKAADALELALHEREKDDAELLDLLQNPLFNEVLQSKQDQQKLEQAIKEAQASQRQVLSITRSIQRLRPAGKKKVKRKAVRFPGDEAWPAEVLQRFAPAEYRMYRDEFNKCIRAFHKSYNWSLSRSWGRCGKESVPARLVLRGVWTRHEALHPNDPCPWDFLDD</sequence>
<protein>
    <submittedName>
        <fullName evidence="2">Uncharacterized protein</fullName>
    </submittedName>
</protein>
<organism evidence="2 3">
    <name type="scientific">Symbiodinium natans</name>
    <dbReference type="NCBI Taxonomy" id="878477"/>
    <lineage>
        <taxon>Eukaryota</taxon>
        <taxon>Sar</taxon>
        <taxon>Alveolata</taxon>
        <taxon>Dinophyceae</taxon>
        <taxon>Suessiales</taxon>
        <taxon>Symbiodiniaceae</taxon>
        <taxon>Symbiodinium</taxon>
    </lineage>
</organism>
<dbReference type="OrthoDB" id="10656370at2759"/>
<gene>
    <name evidence="2" type="ORF">SNAT2548_LOCUS8871</name>
</gene>
<name>A0A812KG13_9DINO</name>
<comment type="caution">
    <text evidence="2">The sequence shown here is derived from an EMBL/GenBank/DDBJ whole genome shotgun (WGS) entry which is preliminary data.</text>
</comment>
<evidence type="ECO:0000313" key="2">
    <source>
        <dbReference type="EMBL" id="CAE7226842.1"/>
    </source>
</evidence>
<keyword evidence="3" id="KW-1185">Reference proteome</keyword>
<evidence type="ECO:0000256" key="1">
    <source>
        <dbReference type="SAM" id="MobiDB-lite"/>
    </source>
</evidence>